<gene>
    <name evidence="2" type="ORF">IAA55_03810</name>
</gene>
<keyword evidence="1" id="KW-0812">Transmembrane</keyword>
<dbReference type="GO" id="GO:0140359">
    <property type="term" value="F:ABC-type transporter activity"/>
    <property type="evidence" value="ECO:0007669"/>
    <property type="project" value="InterPro"/>
</dbReference>
<reference evidence="2" key="2">
    <citation type="journal article" date="2021" name="PeerJ">
        <title>Extensive microbial diversity within the chicken gut microbiome revealed by metagenomics and culture.</title>
        <authorList>
            <person name="Gilroy R."/>
            <person name="Ravi A."/>
            <person name="Getino M."/>
            <person name="Pursley I."/>
            <person name="Horton D.L."/>
            <person name="Alikhan N.F."/>
            <person name="Baker D."/>
            <person name="Gharbi K."/>
            <person name="Hall N."/>
            <person name="Watson M."/>
            <person name="Adriaenssens E.M."/>
            <person name="Foster-Nyarko E."/>
            <person name="Jarju S."/>
            <person name="Secka A."/>
            <person name="Antonio M."/>
            <person name="Oren A."/>
            <person name="Chaudhuri R.R."/>
            <person name="La Ragione R."/>
            <person name="Hildebrand F."/>
            <person name="Pallen M.J."/>
        </authorList>
    </citation>
    <scope>NUCLEOTIDE SEQUENCE</scope>
    <source>
        <strain evidence="2">ChiSjej5B23-6657</strain>
    </source>
</reference>
<accession>A0A9D1E8M0</accession>
<organism evidence="2 3">
    <name type="scientific">Candidatus Pullilachnospira gallistercoris</name>
    <dbReference type="NCBI Taxonomy" id="2840911"/>
    <lineage>
        <taxon>Bacteria</taxon>
        <taxon>Bacillati</taxon>
        <taxon>Bacillota</taxon>
        <taxon>Clostridia</taxon>
        <taxon>Lachnospirales</taxon>
        <taxon>Lachnospiraceae</taxon>
        <taxon>Lachnospiraceae incertae sedis</taxon>
        <taxon>Candidatus Pullilachnospira</taxon>
    </lineage>
</organism>
<evidence type="ECO:0000313" key="3">
    <source>
        <dbReference type="Proteomes" id="UP000823912"/>
    </source>
</evidence>
<reference evidence="2" key="1">
    <citation type="submission" date="2020-10" db="EMBL/GenBank/DDBJ databases">
        <authorList>
            <person name="Gilroy R."/>
        </authorList>
    </citation>
    <scope>NUCLEOTIDE SEQUENCE</scope>
    <source>
        <strain evidence="2">ChiSjej5B23-6657</strain>
    </source>
</reference>
<evidence type="ECO:0000256" key="1">
    <source>
        <dbReference type="SAM" id="Phobius"/>
    </source>
</evidence>
<keyword evidence="1" id="KW-0472">Membrane</keyword>
<evidence type="ECO:0000313" key="2">
    <source>
        <dbReference type="EMBL" id="HIR70387.1"/>
    </source>
</evidence>
<feature type="transmembrane region" description="Helical" evidence="1">
    <location>
        <begin position="86"/>
        <end position="105"/>
    </location>
</feature>
<dbReference type="AlphaFoldDB" id="A0A9D1E8M0"/>
<dbReference type="GO" id="GO:0016020">
    <property type="term" value="C:membrane"/>
    <property type="evidence" value="ECO:0007669"/>
    <property type="project" value="UniProtKB-SubCell"/>
</dbReference>
<dbReference type="EMBL" id="DVHM01000059">
    <property type="protein sequence ID" value="HIR70387.1"/>
    <property type="molecule type" value="Genomic_DNA"/>
</dbReference>
<name>A0A9D1E8M0_9FIRM</name>
<feature type="transmembrane region" description="Helical" evidence="1">
    <location>
        <begin position="206"/>
        <end position="224"/>
    </location>
</feature>
<feature type="transmembrane region" description="Helical" evidence="1">
    <location>
        <begin position="21"/>
        <end position="48"/>
    </location>
</feature>
<feature type="transmembrane region" description="Helical" evidence="1">
    <location>
        <begin position="230"/>
        <end position="251"/>
    </location>
</feature>
<sequence length="261" mass="28831">MRTAMTAIIKKDLKSVMDNRRMFASLMIVPLVLMIFLPSIFLVMLRFAPADPDIEKLLALLPGAMRQETWQQAAAGLMMNFILPPFFLMIPVMTASIMAASAFVGEKEKHTLETLLYCPLSVRQIFRAKVMASFLLSMLVSLISFAVMLLVTELEAYFLLGTLLVPGVNWLVILILVSPAISLIAVTLIVRGSAKARTVEESQQSAVFLILPIIFLVVGQTTGLMLVNGWILLGLGVICALIAALMLKMCMGRFTYEMLLK</sequence>
<feature type="transmembrane region" description="Helical" evidence="1">
    <location>
        <begin position="170"/>
        <end position="194"/>
    </location>
</feature>
<dbReference type="Proteomes" id="UP000823912">
    <property type="component" value="Unassembled WGS sequence"/>
</dbReference>
<feature type="transmembrane region" description="Helical" evidence="1">
    <location>
        <begin position="126"/>
        <end position="150"/>
    </location>
</feature>
<comment type="caution">
    <text evidence="2">The sequence shown here is derived from an EMBL/GenBank/DDBJ whole genome shotgun (WGS) entry which is preliminary data.</text>
</comment>
<keyword evidence="1" id="KW-1133">Transmembrane helix</keyword>
<protein>
    <submittedName>
        <fullName evidence="2">ABC transporter permease</fullName>
    </submittedName>
</protein>
<proteinExistence type="predicted"/>
<dbReference type="Pfam" id="PF12679">
    <property type="entry name" value="ABC2_membrane_2"/>
    <property type="match status" value="1"/>
</dbReference>